<evidence type="ECO:0000256" key="1">
    <source>
        <dbReference type="SAM" id="MobiDB-lite"/>
    </source>
</evidence>
<evidence type="ECO:0000313" key="3">
    <source>
        <dbReference type="EMBL" id="KAJ3438208.1"/>
    </source>
</evidence>
<feature type="region of interest" description="Disordered" evidence="1">
    <location>
        <begin position="762"/>
        <end position="925"/>
    </location>
</feature>
<feature type="region of interest" description="Disordered" evidence="1">
    <location>
        <begin position="299"/>
        <end position="327"/>
    </location>
</feature>
<feature type="compositionally biased region" description="Polar residues" evidence="1">
    <location>
        <begin position="914"/>
        <end position="925"/>
    </location>
</feature>
<dbReference type="GO" id="GO:0005938">
    <property type="term" value="C:cell cortex"/>
    <property type="evidence" value="ECO:0007669"/>
    <property type="project" value="TreeGrafter"/>
</dbReference>
<gene>
    <name evidence="3" type="ORF">M0812_17389</name>
</gene>
<organism evidence="3 4">
    <name type="scientific">Anaeramoeba flamelloides</name>
    <dbReference type="NCBI Taxonomy" id="1746091"/>
    <lineage>
        <taxon>Eukaryota</taxon>
        <taxon>Metamonada</taxon>
        <taxon>Anaeramoebidae</taxon>
        <taxon>Anaeramoeba</taxon>
    </lineage>
</organism>
<comment type="caution">
    <text evidence="3">The sequence shown here is derived from an EMBL/GenBank/DDBJ whole genome shotgun (WGS) entry which is preliminary data.</text>
</comment>
<evidence type="ECO:0000259" key="2">
    <source>
        <dbReference type="Pfam" id="PF14225"/>
    </source>
</evidence>
<feature type="compositionally biased region" description="Basic and acidic residues" evidence="1">
    <location>
        <begin position="861"/>
        <end position="891"/>
    </location>
</feature>
<dbReference type="InterPro" id="IPR025481">
    <property type="entry name" value="Cell_Morphogen_C"/>
</dbReference>
<feature type="compositionally biased region" description="Low complexity" evidence="1">
    <location>
        <begin position="782"/>
        <end position="810"/>
    </location>
</feature>
<evidence type="ECO:0000313" key="4">
    <source>
        <dbReference type="Proteomes" id="UP001146793"/>
    </source>
</evidence>
<dbReference type="EMBL" id="JANTQA010000033">
    <property type="protein sequence ID" value="KAJ3438208.1"/>
    <property type="molecule type" value="Genomic_DNA"/>
</dbReference>
<dbReference type="PANTHER" id="PTHR12295">
    <property type="entry name" value="FURRY-RELATED"/>
    <property type="match status" value="1"/>
</dbReference>
<dbReference type="Proteomes" id="UP001146793">
    <property type="component" value="Unassembled WGS sequence"/>
</dbReference>
<dbReference type="PANTHER" id="PTHR12295:SF30">
    <property type="entry name" value="PROTEIN FURRY"/>
    <property type="match status" value="1"/>
</dbReference>
<dbReference type="GO" id="GO:0000902">
    <property type="term" value="P:cell morphogenesis"/>
    <property type="evidence" value="ECO:0007669"/>
    <property type="project" value="InterPro"/>
</dbReference>
<feature type="region of interest" description="Disordered" evidence="1">
    <location>
        <begin position="706"/>
        <end position="728"/>
    </location>
</feature>
<feature type="domain" description="Cell morphogenesis protein C-terminal" evidence="2">
    <location>
        <begin position="215"/>
        <end position="293"/>
    </location>
</feature>
<name>A0AAV7Z904_9EUKA</name>
<accession>A0AAV7Z904</accession>
<feature type="domain" description="Cell morphogenesis protein C-terminal" evidence="2">
    <location>
        <begin position="357"/>
        <end position="487"/>
    </location>
</feature>
<protein>
    <submittedName>
        <fullName evidence="3">Furry-related</fullName>
    </submittedName>
</protein>
<dbReference type="AlphaFoldDB" id="A0AAV7Z904"/>
<feature type="compositionally biased region" description="Basic residues" evidence="1">
    <location>
        <begin position="892"/>
        <end position="913"/>
    </location>
</feature>
<proteinExistence type="predicted"/>
<reference evidence="3" key="1">
    <citation type="submission" date="2022-08" db="EMBL/GenBank/DDBJ databases">
        <title>Novel sulphate-reducing endosymbionts in the free-living metamonad Anaeramoeba.</title>
        <authorList>
            <person name="Jerlstrom-Hultqvist J."/>
            <person name="Cepicka I."/>
            <person name="Gallot-Lavallee L."/>
            <person name="Salas-Leiva D."/>
            <person name="Curtis B.A."/>
            <person name="Zahonova K."/>
            <person name="Pipaliya S."/>
            <person name="Dacks J."/>
            <person name="Roger A.J."/>
        </authorList>
    </citation>
    <scope>NUCLEOTIDE SEQUENCE</scope>
    <source>
        <strain evidence="3">Busselton2</strain>
    </source>
</reference>
<feature type="region of interest" description="Disordered" evidence="1">
    <location>
        <begin position="632"/>
        <end position="659"/>
    </location>
</feature>
<dbReference type="GO" id="GO:0030427">
    <property type="term" value="C:site of polarized growth"/>
    <property type="evidence" value="ECO:0007669"/>
    <property type="project" value="TreeGrafter"/>
</dbReference>
<dbReference type="InterPro" id="IPR039867">
    <property type="entry name" value="Furry/Tao3/Mor2"/>
</dbReference>
<feature type="compositionally biased region" description="Polar residues" evidence="1">
    <location>
        <begin position="762"/>
        <end position="781"/>
    </location>
</feature>
<dbReference type="Pfam" id="PF14225">
    <property type="entry name" value="MOR2-PAG1_C"/>
    <property type="match status" value="2"/>
</dbReference>
<sequence>MKSQILARQLLDSLNTKEKDKFWESEQVNKMNITLKSEKRIRKFLDKIILLFSIIEPKLVESWIEESFDWCLWKDYPYKLKKNIQVIARSHQIYRFLIKKVDITHVKEILNNLYFSFVNLKNEFDCYSTNIIENIKTLQTLLLLFNDFQSYPDVYWSILFFLQSKNIEIYNVVLISIHDFINKNFLFNTNNDNDNTNNNIYSQEELLNNFKIVQNCKPKIFNKKFKNLNLLYPLIIKGLNYEKTFYLTIDILNKLNLINESNLIENPKKKFILNLFALLPCLIKKFDFDSFLNNNNSSSNNTQLQKLNNKHNPNTTTMGSDSELESDLDSDSYLQNEVYNNYYNRFYDNNYKFTIGELNEMATNLSNNAKNNDFENLSTILNKYINNEYEDEDEFYFNIKKTILISLNNDLLVEIFCFLVEMIGNSNRKWKNSYYYLFESFFDNFDFSLLSIKKDLKRDFFITIIKQLEKQHTKKFTKILKSFLKHSNYNKGLLKIDESKFHYKKSKNYKKQSKLQLKLLLNKRKFDFIEELEILERQSLNPMEEEEEIRKMIENSPVYVGIKTYPQLVNFDNLLNVRKGLKEKRFGKEKIQGAQLMKTYSKNILSKKTFRNARSNQSMEFDKHLRAISRGTSNLAENENTNDDDYFGEDGSYSQETTEEDINSEYNSYTNSQNMLSDFGSQDDDIFDIFGSGDEFENLKNQFGGDTLKLKDSGGNNNNDNDNENKNNKNLDTIINILQDDDNDEFEEVNRKKKLNELMNLTENSEKINTNSNTPTQTDLETTITATSSSPTSSSSSSSSSSNTESVATSEQSGSENILLKHSNIIKNKNESESESSDNDIKKKFKEKIRQINSSTTKRQMKIEKDKGKGKGKGKEKEKEKEKEKGKEKTKPKSKGKKKKKKSKKNKRKKRSGLSRSGTRTDLLSNVTEPMNQKFLNKIGLLLNQENEEMEINENQEFDLLKKINKNLSKDIDYSRISENIIDNFSKWNNSVKITKFIEEAEMFSIYNSSIKLWNSILSEYFYIIKKISNFDLFKKFKQSISQKSINTNTFNLHQYRLFYKKVADRKYKKLQTRFVQIKKQDQKKFKDFKIKRKKYIKNLEQKRKKYFSSLFKLKKLLNLFQNQPSQEQSNQKQLTTLLFESQLNLLLFYQQFIKFYKSGNQLINGKNKKTNQWLEQIQKLIEINKKIEIK</sequence>